<evidence type="ECO:0000313" key="2">
    <source>
        <dbReference type="Proteomes" id="UP000434850"/>
    </source>
</evidence>
<dbReference type="Proteomes" id="UP000434850">
    <property type="component" value="Unassembled WGS sequence"/>
</dbReference>
<gene>
    <name evidence="1" type="ORF">GO816_09975</name>
</gene>
<organism evidence="1 2">
    <name type="scientific">Mucilaginibacter aquatilis</name>
    <dbReference type="NCBI Taxonomy" id="1517760"/>
    <lineage>
        <taxon>Bacteria</taxon>
        <taxon>Pseudomonadati</taxon>
        <taxon>Bacteroidota</taxon>
        <taxon>Sphingobacteriia</taxon>
        <taxon>Sphingobacteriales</taxon>
        <taxon>Sphingobacteriaceae</taxon>
        <taxon>Mucilaginibacter</taxon>
    </lineage>
</organism>
<dbReference type="InterPro" id="IPR030489">
    <property type="entry name" value="TR_Rrf2-type_CS"/>
</dbReference>
<dbReference type="PANTHER" id="PTHR33221:SF13">
    <property type="entry name" value="TRANSCRIPTIONAL REGULATOR-RELATED"/>
    <property type="match status" value="1"/>
</dbReference>
<dbReference type="PROSITE" id="PS51197">
    <property type="entry name" value="HTH_RRF2_2"/>
    <property type="match status" value="1"/>
</dbReference>
<name>A0A6I4I8B9_9SPHI</name>
<comment type="caution">
    <text evidence="1">The sequence shown here is derived from an EMBL/GenBank/DDBJ whole genome shotgun (WGS) entry which is preliminary data.</text>
</comment>
<accession>A0A6I4I8B9</accession>
<dbReference type="EMBL" id="WQLA01000003">
    <property type="protein sequence ID" value="MVN91450.1"/>
    <property type="molecule type" value="Genomic_DNA"/>
</dbReference>
<proteinExistence type="predicted"/>
<dbReference type="InterPro" id="IPR000944">
    <property type="entry name" value="Tscrpt_reg_Rrf2"/>
</dbReference>
<dbReference type="GO" id="GO:0005829">
    <property type="term" value="C:cytosol"/>
    <property type="evidence" value="ECO:0007669"/>
    <property type="project" value="TreeGrafter"/>
</dbReference>
<dbReference type="Pfam" id="PF02082">
    <property type="entry name" value="Rrf2"/>
    <property type="match status" value="1"/>
</dbReference>
<dbReference type="OrthoDB" id="9808360at2"/>
<dbReference type="SUPFAM" id="SSF46785">
    <property type="entry name" value="Winged helix' DNA-binding domain"/>
    <property type="match status" value="1"/>
</dbReference>
<dbReference type="NCBIfam" id="TIGR00738">
    <property type="entry name" value="rrf2_super"/>
    <property type="match status" value="1"/>
</dbReference>
<dbReference type="Gene3D" id="1.10.10.10">
    <property type="entry name" value="Winged helix-like DNA-binding domain superfamily/Winged helix DNA-binding domain"/>
    <property type="match status" value="1"/>
</dbReference>
<dbReference type="PANTHER" id="PTHR33221">
    <property type="entry name" value="WINGED HELIX-TURN-HELIX TRANSCRIPTIONAL REGULATOR, RRF2 FAMILY"/>
    <property type="match status" value="1"/>
</dbReference>
<keyword evidence="2" id="KW-1185">Reference proteome</keyword>
<reference evidence="1 2" key="1">
    <citation type="submission" date="2019-12" db="EMBL/GenBank/DDBJ databases">
        <title>Mucilaginibacter sp. HME9299 genome sequencing and assembly.</title>
        <authorList>
            <person name="Kang H."/>
            <person name="Kim H."/>
            <person name="Joh K."/>
        </authorList>
    </citation>
    <scope>NUCLEOTIDE SEQUENCE [LARGE SCALE GENOMIC DNA]</scope>
    <source>
        <strain evidence="1 2">HME9299</strain>
    </source>
</reference>
<dbReference type="InterPro" id="IPR036390">
    <property type="entry name" value="WH_DNA-bd_sf"/>
</dbReference>
<dbReference type="InterPro" id="IPR036388">
    <property type="entry name" value="WH-like_DNA-bd_sf"/>
</dbReference>
<dbReference type="AlphaFoldDB" id="A0A6I4I8B9"/>
<protein>
    <submittedName>
        <fullName evidence="1">Rrf2 family transcriptional regulator</fullName>
    </submittedName>
</protein>
<dbReference type="RefSeq" id="WP_157541681.1">
    <property type="nucleotide sequence ID" value="NZ_WQLA01000003.1"/>
</dbReference>
<evidence type="ECO:0000313" key="1">
    <source>
        <dbReference type="EMBL" id="MVN91450.1"/>
    </source>
</evidence>
<sequence length="145" mass="16021">MAIFSKTCEYGIRAVFFIAHTSANGRRIGIKEIAAGIDSPEFFLAKILQDLSRKGIINSIKGPNGGFYISSENLKRPISDIVEAIDGNGLFRGCALGLKQCSEVNPCPLHDEFKAIRTRIYDMLRGINIDQFNQELLSGILSLKK</sequence>
<dbReference type="PROSITE" id="PS01332">
    <property type="entry name" value="HTH_RRF2_1"/>
    <property type="match status" value="1"/>
</dbReference>
<dbReference type="GO" id="GO:0003700">
    <property type="term" value="F:DNA-binding transcription factor activity"/>
    <property type="evidence" value="ECO:0007669"/>
    <property type="project" value="TreeGrafter"/>
</dbReference>